<dbReference type="GO" id="GO:0005524">
    <property type="term" value="F:ATP binding"/>
    <property type="evidence" value="ECO:0007669"/>
    <property type="project" value="UniProtKB-KW"/>
</dbReference>
<comment type="caution">
    <text evidence="3">The sequence shown here is derived from an EMBL/GenBank/DDBJ whole genome shotgun (WGS) entry which is preliminary data.</text>
</comment>
<sequence>MVTRIVTNVANQPNGIDGKLSANHNAEPPPNSILSISKPCQFCNDTVATISHFSATSTLSYSSLCTSVTDIPRLSRDLFTKRRAYRDATKIVGLKPLRLIHDCTATALSYGIYKTNFQSEGSTYVAFIDIGQCDTQEQYNIDVYSNAKACIRLRAACEKLKKVLSANPEAPLNIECLMDEKDFKGFITREEFESLASGLLERISKPCSQALLESGLNAEKIVSVELVGSGSRIPVVSTLLTSLFKREPSRKLNASECVARGYALQYAMLNPVYRVRDYEVTLVVFPMIAVIRDIHATILRSSFSSWRHRRAGGCANTSNAGICLASLEHYKATHHP</sequence>
<organism evidence="3 4">
    <name type="scientific">Pisum sativum</name>
    <name type="common">Garden pea</name>
    <name type="synonym">Lathyrus oleraceus</name>
    <dbReference type="NCBI Taxonomy" id="3888"/>
    <lineage>
        <taxon>Eukaryota</taxon>
        <taxon>Viridiplantae</taxon>
        <taxon>Streptophyta</taxon>
        <taxon>Embryophyta</taxon>
        <taxon>Tracheophyta</taxon>
        <taxon>Spermatophyta</taxon>
        <taxon>Magnoliopsida</taxon>
        <taxon>eudicotyledons</taxon>
        <taxon>Gunneridae</taxon>
        <taxon>Pentapetalae</taxon>
        <taxon>rosids</taxon>
        <taxon>fabids</taxon>
        <taxon>Fabales</taxon>
        <taxon>Fabaceae</taxon>
        <taxon>Papilionoideae</taxon>
        <taxon>50 kb inversion clade</taxon>
        <taxon>NPAAA clade</taxon>
        <taxon>Hologalegina</taxon>
        <taxon>IRL clade</taxon>
        <taxon>Fabeae</taxon>
        <taxon>Lathyrus</taxon>
    </lineage>
</organism>
<keyword evidence="4" id="KW-1185">Reference proteome</keyword>
<name>A0A9D5A6R6_PEA</name>
<dbReference type="Proteomes" id="UP001058974">
    <property type="component" value="Chromosome 6"/>
</dbReference>
<dbReference type="FunFam" id="3.90.640.10:FF:000004">
    <property type="entry name" value="Heat shock 70 kDa protein 4"/>
    <property type="match status" value="1"/>
</dbReference>
<dbReference type="GO" id="GO:0005829">
    <property type="term" value="C:cytosol"/>
    <property type="evidence" value="ECO:0007669"/>
    <property type="project" value="TreeGrafter"/>
</dbReference>
<dbReference type="GO" id="GO:0140662">
    <property type="term" value="F:ATP-dependent protein folding chaperone"/>
    <property type="evidence" value="ECO:0007669"/>
    <property type="project" value="InterPro"/>
</dbReference>
<evidence type="ECO:0000313" key="4">
    <source>
        <dbReference type="Proteomes" id="UP001058974"/>
    </source>
</evidence>
<dbReference type="SUPFAM" id="SSF53067">
    <property type="entry name" value="Actin-like ATPase domain"/>
    <property type="match status" value="1"/>
</dbReference>
<gene>
    <name evidence="3" type="ORF">KIW84_062709</name>
</gene>
<evidence type="ECO:0000256" key="1">
    <source>
        <dbReference type="ARBA" id="ARBA00022741"/>
    </source>
</evidence>
<evidence type="ECO:0000313" key="3">
    <source>
        <dbReference type="EMBL" id="KAI5396608.1"/>
    </source>
</evidence>
<reference evidence="3 4" key="1">
    <citation type="journal article" date="2022" name="Nat. Genet.">
        <title>Improved pea reference genome and pan-genome highlight genomic features and evolutionary characteristics.</title>
        <authorList>
            <person name="Yang T."/>
            <person name="Liu R."/>
            <person name="Luo Y."/>
            <person name="Hu S."/>
            <person name="Wang D."/>
            <person name="Wang C."/>
            <person name="Pandey M.K."/>
            <person name="Ge S."/>
            <person name="Xu Q."/>
            <person name="Li N."/>
            <person name="Li G."/>
            <person name="Huang Y."/>
            <person name="Saxena R.K."/>
            <person name="Ji Y."/>
            <person name="Li M."/>
            <person name="Yan X."/>
            <person name="He Y."/>
            <person name="Liu Y."/>
            <person name="Wang X."/>
            <person name="Xiang C."/>
            <person name="Varshney R.K."/>
            <person name="Ding H."/>
            <person name="Gao S."/>
            <person name="Zong X."/>
        </authorList>
    </citation>
    <scope>NUCLEOTIDE SEQUENCE [LARGE SCALE GENOMIC DNA]</scope>
    <source>
        <strain evidence="3 4">cv. Zhongwan 6</strain>
    </source>
</reference>
<dbReference type="Gene3D" id="3.90.640.10">
    <property type="entry name" value="Actin, Chain A, domain 4"/>
    <property type="match status" value="1"/>
</dbReference>
<dbReference type="InterPro" id="IPR043129">
    <property type="entry name" value="ATPase_NBD"/>
</dbReference>
<dbReference type="Gene3D" id="3.30.420.40">
    <property type="match status" value="4"/>
</dbReference>
<keyword evidence="2" id="KW-0067">ATP-binding</keyword>
<dbReference type="AlphaFoldDB" id="A0A9D5A6R6"/>
<dbReference type="FunFam" id="3.30.420.40:FF:000171">
    <property type="entry name" value="Heat shock 70 kDa protein 4"/>
    <property type="match status" value="1"/>
</dbReference>
<dbReference type="Gramene" id="Psat06G0270900-T1">
    <property type="protein sequence ID" value="KAI5396608.1"/>
    <property type="gene ID" value="KIW84_062709"/>
</dbReference>
<dbReference type="PANTHER" id="PTHR45639:SF10">
    <property type="entry name" value="HEAT SHOCK 70 KDA PROTEIN 16 ISOFORM X1"/>
    <property type="match status" value="1"/>
</dbReference>
<dbReference type="InterPro" id="IPR013126">
    <property type="entry name" value="Hsp_70_fam"/>
</dbReference>
<protein>
    <submittedName>
        <fullName evidence="3">Uncharacterized protein</fullName>
    </submittedName>
</protein>
<dbReference type="EMBL" id="JAMSHJ010000006">
    <property type="protein sequence ID" value="KAI5396608.1"/>
    <property type="molecule type" value="Genomic_DNA"/>
</dbReference>
<dbReference type="GO" id="GO:0005634">
    <property type="term" value="C:nucleus"/>
    <property type="evidence" value="ECO:0007669"/>
    <property type="project" value="TreeGrafter"/>
</dbReference>
<keyword evidence="1" id="KW-0547">Nucleotide-binding</keyword>
<proteinExistence type="predicted"/>
<evidence type="ECO:0000256" key="2">
    <source>
        <dbReference type="ARBA" id="ARBA00022840"/>
    </source>
</evidence>
<dbReference type="PANTHER" id="PTHR45639">
    <property type="entry name" value="HSC70CB, ISOFORM G-RELATED"/>
    <property type="match status" value="1"/>
</dbReference>
<dbReference type="Pfam" id="PF00012">
    <property type="entry name" value="HSP70"/>
    <property type="match status" value="2"/>
</dbReference>
<accession>A0A9D5A6R6</accession>